<evidence type="ECO:0000256" key="11">
    <source>
        <dbReference type="ARBA" id="ARBA00022840"/>
    </source>
</evidence>
<evidence type="ECO:0000313" key="18">
    <source>
        <dbReference type="EMBL" id="KAJ9537572.1"/>
    </source>
</evidence>
<dbReference type="Gene3D" id="1.10.510.10">
    <property type="entry name" value="Transferase(Phosphotransferase) domain 1"/>
    <property type="match status" value="1"/>
</dbReference>
<evidence type="ECO:0000256" key="9">
    <source>
        <dbReference type="ARBA" id="ARBA00022741"/>
    </source>
</evidence>
<keyword evidence="7" id="KW-0812">Transmembrane</keyword>
<dbReference type="PROSITE" id="PS00107">
    <property type="entry name" value="PROTEIN_KINASE_ATP"/>
    <property type="match status" value="1"/>
</dbReference>
<keyword evidence="19" id="KW-1185">Reference proteome</keyword>
<sequence>MGGNGIKSDQWFKILTIIQTALSGTDCGFQSTDNTLMGLAETTQQDTPIHDLFIQVDNTGTNPGTGRTTNIMAFLDEFQHLKIELEKIQLATDNFADNKAIGVGGFGKVYKGEICHSKGKSMAAFKRLDGRMGQGNSEFWKEIMMLSRYTHENLVSLLGYCDEGGEKVLVYEYASRGSLDFHLSAATLTWIQRLKICLGVARALRYLHDPDGTQQRVIHRDIKSANILLDENWNAKVSDLGLSKIGPANQQHTALISNVAGTLGYLDPMYLKMGLLTKESDVYSFGVVLFEALCGRLCFEHNNGQYQSLVRMWKKSYEQKKLEEIIFRDLMQKMNPRSLETFSDVAYLCLQESREERPRMAYVVEKLEIALQLQEMYQLMVLLKEYKEILDDAVTHQFVAYEVELKRLLSEGILINDGKLVIRYFFKPLFHFKYFYKPIFTFKKGKSLEYILGNLEIKFRSSKTNPGHNSILKVYSYVSFFSAPSCQIYGGLLSRKRKENIHNRCQSSILVPRNHIHSKRRVQVFRSMDNPDRTYIVRFTKQVVGETKSSSWYTTFWRENGWMSSDLYPFTSYGINIDLDFRFDFLEMDISSSNIIKVEGMQLRVLPPTRVSRQMLVYYLHHFSLCGS</sequence>
<evidence type="ECO:0000256" key="7">
    <source>
        <dbReference type="ARBA" id="ARBA00022692"/>
    </source>
</evidence>
<evidence type="ECO:0000256" key="15">
    <source>
        <dbReference type="ARBA" id="ARBA00023180"/>
    </source>
</evidence>
<dbReference type="FunFam" id="1.10.510.10:FF:000240">
    <property type="entry name" value="Lectin-domain containing receptor kinase A4.3"/>
    <property type="match status" value="1"/>
</dbReference>
<keyword evidence="4" id="KW-1003">Cell membrane</keyword>
<dbReference type="Proteomes" id="UP001172457">
    <property type="component" value="Chromosome 8"/>
</dbReference>
<dbReference type="InterPro" id="IPR017441">
    <property type="entry name" value="Protein_kinase_ATP_BS"/>
</dbReference>
<dbReference type="InterPro" id="IPR045272">
    <property type="entry name" value="ANXUR1/2-like"/>
</dbReference>
<evidence type="ECO:0000256" key="14">
    <source>
        <dbReference type="ARBA" id="ARBA00023170"/>
    </source>
</evidence>
<organism evidence="18 19">
    <name type="scientific">Centaurea solstitialis</name>
    <name type="common">yellow star-thistle</name>
    <dbReference type="NCBI Taxonomy" id="347529"/>
    <lineage>
        <taxon>Eukaryota</taxon>
        <taxon>Viridiplantae</taxon>
        <taxon>Streptophyta</taxon>
        <taxon>Embryophyta</taxon>
        <taxon>Tracheophyta</taxon>
        <taxon>Spermatophyta</taxon>
        <taxon>Magnoliopsida</taxon>
        <taxon>eudicotyledons</taxon>
        <taxon>Gunneridae</taxon>
        <taxon>Pentapetalae</taxon>
        <taxon>asterids</taxon>
        <taxon>campanulids</taxon>
        <taxon>Asterales</taxon>
        <taxon>Asteraceae</taxon>
        <taxon>Carduoideae</taxon>
        <taxon>Cardueae</taxon>
        <taxon>Centaureinae</taxon>
        <taxon>Centaurea</taxon>
    </lineage>
</organism>
<evidence type="ECO:0000259" key="17">
    <source>
        <dbReference type="PROSITE" id="PS50011"/>
    </source>
</evidence>
<dbReference type="SMART" id="SM00220">
    <property type="entry name" value="S_TKc"/>
    <property type="match status" value="1"/>
</dbReference>
<evidence type="ECO:0000256" key="1">
    <source>
        <dbReference type="ARBA" id="ARBA00004251"/>
    </source>
</evidence>
<evidence type="ECO:0000256" key="12">
    <source>
        <dbReference type="ARBA" id="ARBA00022989"/>
    </source>
</evidence>
<keyword evidence="6" id="KW-0808">Transferase</keyword>
<proteinExistence type="inferred from homology"/>
<evidence type="ECO:0000256" key="10">
    <source>
        <dbReference type="ARBA" id="ARBA00022777"/>
    </source>
</evidence>
<evidence type="ECO:0000256" key="13">
    <source>
        <dbReference type="ARBA" id="ARBA00023136"/>
    </source>
</evidence>
<dbReference type="GO" id="GO:0009506">
    <property type="term" value="C:plasmodesma"/>
    <property type="evidence" value="ECO:0007669"/>
    <property type="project" value="TreeGrafter"/>
</dbReference>
<evidence type="ECO:0000256" key="16">
    <source>
        <dbReference type="PROSITE-ProRule" id="PRU10141"/>
    </source>
</evidence>
<reference evidence="18" key="1">
    <citation type="submission" date="2023-03" db="EMBL/GenBank/DDBJ databases">
        <title>Chromosome-scale reference genome and RAD-based genetic map of yellow starthistle (Centaurea solstitialis) reveal putative structural variation and QTLs associated with invader traits.</title>
        <authorList>
            <person name="Reatini B."/>
            <person name="Cang F.A."/>
            <person name="Jiang Q."/>
            <person name="Mckibben M.T.W."/>
            <person name="Barker M.S."/>
            <person name="Rieseberg L.H."/>
            <person name="Dlugosch K.M."/>
        </authorList>
    </citation>
    <scope>NUCLEOTIDE SEQUENCE</scope>
    <source>
        <strain evidence="18">CAN-66</strain>
        <tissue evidence="18">Leaf</tissue>
    </source>
</reference>
<dbReference type="Gene3D" id="3.30.200.20">
    <property type="entry name" value="Phosphorylase Kinase, domain 1"/>
    <property type="match status" value="1"/>
</dbReference>
<evidence type="ECO:0000256" key="5">
    <source>
        <dbReference type="ARBA" id="ARBA00022527"/>
    </source>
</evidence>
<keyword evidence="12" id="KW-1133">Transmembrane helix</keyword>
<dbReference type="GO" id="GO:0005524">
    <property type="term" value="F:ATP binding"/>
    <property type="evidence" value="ECO:0007669"/>
    <property type="project" value="UniProtKB-UniRule"/>
</dbReference>
<keyword evidence="14" id="KW-0675">Receptor</keyword>
<dbReference type="AlphaFoldDB" id="A0AA38VWK3"/>
<dbReference type="PANTHER" id="PTHR27003:SF338">
    <property type="entry name" value="TYROSINE-PROTEIN KINASE, NON-RECEPTOR JAK_TYK2-RELATED"/>
    <property type="match status" value="1"/>
</dbReference>
<comment type="similarity">
    <text evidence="3">In the C-terminal section; belongs to the protein kinase superfamily. Ser/Thr protein kinase family.</text>
</comment>
<dbReference type="GO" id="GO:0004674">
    <property type="term" value="F:protein serine/threonine kinase activity"/>
    <property type="evidence" value="ECO:0007669"/>
    <property type="project" value="UniProtKB-KW"/>
</dbReference>
<dbReference type="GO" id="GO:0004714">
    <property type="term" value="F:transmembrane receptor protein tyrosine kinase activity"/>
    <property type="evidence" value="ECO:0007669"/>
    <property type="project" value="InterPro"/>
</dbReference>
<evidence type="ECO:0000256" key="3">
    <source>
        <dbReference type="ARBA" id="ARBA00010217"/>
    </source>
</evidence>
<comment type="caution">
    <text evidence="18">The sequence shown here is derived from an EMBL/GenBank/DDBJ whole genome shotgun (WGS) entry which is preliminary data.</text>
</comment>
<protein>
    <recommendedName>
        <fullName evidence="17">Protein kinase domain-containing protein</fullName>
    </recommendedName>
</protein>
<dbReference type="InterPro" id="IPR001245">
    <property type="entry name" value="Ser-Thr/Tyr_kinase_cat_dom"/>
</dbReference>
<name>A0AA38VWK3_9ASTR</name>
<keyword evidence="13" id="KW-0472">Membrane</keyword>
<keyword evidence="9 16" id="KW-0547">Nucleotide-binding</keyword>
<keyword evidence="11 16" id="KW-0067">ATP-binding</keyword>
<keyword evidence="15" id="KW-0325">Glycoprotein</keyword>
<dbReference type="Pfam" id="PF07714">
    <property type="entry name" value="PK_Tyr_Ser-Thr"/>
    <property type="match status" value="1"/>
</dbReference>
<comment type="similarity">
    <text evidence="2">In the N-terminal section; belongs to the leguminous lectin family.</text>
</comment>
<accession>A0AA38VWK3</accession>
<feature type="domain" description="Protein kinase" evidence="17">
    <location>
        <begin position="95"/>
        <end position="371"/>
    </location>
</feature>
<dbReference type="InterPro" id="IPR000719">
    <property type="entry name" value="Prot_kinase_dom"/>
</dbReference>
<keyword evidence="10" id="KW-0418">Kinase</keyword>
<comment type="subcellular location">
    <subcellularLocation>
        <location evidence="1">Cell membrane</location>
        <topology evidence="1">Single-pass type I membrane protein</topology>
    </subcellularLocation>
</comment>
<dbReference type="GO" id="GO:0005886">
    <property type="term" value="C:plasma membrane"/>
    <property type="evidence" value="ECO:0007669"/>
    <property type="project" value="UniProtKB-SubCell"/>
</dbReference>
<dbReference type="InterPro" id="IPR008271">
    <property type="entry name" value="Ser/Thr_kinase_AS"/>
</dbReference>
<dbReference type="EMBL" id="JARYMX010000008">
    <property type="protein sequence ID" value="KAJ9537572.1"/>
    <property type="molecule type" value="Genomic_DNA"/>
</dbReference>
<keyword evidence="8" id="KW-0732">Signal</keyword>
<evidence type="ECO:0000256" key="6">
    <source>
        <dbReference type="ARBA" id="ARBA00022679"/>
    </source>
</evidence>
<evidence type="ECO:0000256" key="2">
    <source>
        <dbReference type="ARBA" id="ARBA00008536"/>
    </source>
</evidence>
<gene>
    <name evidence="18" type="ORF">OSB04_030305</name>
</gene>
<dbReference type="FunFam" id="3.30.200.20:FF:000039">
    <property type="entry name" value="receptor-like protein kinase FERONIA"/>
    <property type="match status" value="1"/>
</dbReference>
<feature type="binding site" evidence="16">
    <location>
        <position position="126"/>
    </location>
    <ligand>
        <name>ATP</name>
        <dbReference type="ChEBI" id="CHEBI:30616"/>
    </ligand>
</feature>
<dbReference type="PROSITE" id="PS50011">
    <property type="entry name" value="PROTEIN_KINASE_DOM"/>
    <property type="match status" value="1"/>
</dbReference>
<dbReference type="PANTHER" id="PTHR27003">
    <property type="entry name" value="OS07G0166700 PROTEIN"/>
    <property type="match status" value="1"/>
</dbReference>
<evidence type="ECO:0000256" key="4">
    <source>
        <dbReference type="ARBA" id="ARBA00022475"/>
    </source>
</evidence>
<evidence type="ECO:0000313" key="19">
    <source>
        <dbReference type="Proteomes" id="UP001172457"/>
    </source>
</evidence>
<dbReference type="InterPro" id="IPR011009">
    <property type="entry name" value="Kinase-like_dom_sf"/>
</dbReference>
<dbReference type="PROSITE" id="PS00108">
    <property type="entry name" value="PROTEIN_KINASE_ST"/>
    <property type="match status" value="1"/>
</dbReference>
<keyword evidence="5" id="KW-0723">Serine/threonine-protein kinase</keyword>
<dbReference type="SUPFAM" id="SSF56112">
    <property type="entry name" value="Protein kinase-like (PK-like)"/>
    <property type="match status" value="1"/>
</dbReference>
<evidence type="ECO:0000256" key="8">
    <source>
        <dbReference type="ARBA" id="ARBA00022729"/>
    </source>
</evidence>
<dbReference type="GO" id="GO:0002229">
    <property type="term" value="P:defense response to oomycetes"/>
    <property type="evidence" value="ECO:0007669"/>
    <property type="project" value="UniProtKB-ARBA"/>
</dbReference>